<proteinExistence type="predicted"/>
<keyword evidence="1" id="KW-1185">Reference proteome</keyword>
<dbReference type="AlphaFoldDB" id="A0A915EK38"/>
<evidence type="ECO:0000313" key="2">
    <source>
        <dbReference type="WBParaSite" id="jg7148.2"/>
    </source>
</evidence>
<dbReference type="Proteomes" id="UP000887574">
    <property type="component" value="Unplaced"/>
</dbReference>
<dbReference type="WBParaSite" id="jg7148.2">
    <property type="protein sequence ID" value="jg7148.2"/>
    <property type="gene ID" value="jg7148"/>
</dbReference>
<name>A0A915EK38_9BILA</name>
<reference evidence="2" key="1">
    <citation type="submission" date="2022-11" db="UniProtKB">
        <authorList>
            <consortium name="WormBaseParasite"/>
        </authorList>
    </citation>
    <scope>IDENTIFICATION</scope>
</reference>
<sequence length="106" mass="12019">MPREAPQFAYFSSAYEMVNMPLQPNVSTLMIRSADLSSLDRVKMMRVEPLASLIPQALVIEPSSELTFRVCIATLVLTNPSARTVFFKENLYPSKLSDIRQILLRI</sequence>
<organism evidence="1 2">
    <name type="scientific">Ditylenchus dipsaci</name>
    <dbReference type="NCBI Taxonomy" id="166011"/>
    <lineage>
        <taxon>Eukaryota</taxon>
        <taxon>Metazoa</taxon>
        <taxon>Ecdysozoa</taxon>
        <taxon>Nematoda</taxon>
        <taxon>Chromadorea</taxon>
        <taxon>Rhabditida</taxon>
        <taxon>Tylenchina</taxon>
        <taxon>Tylenchomorpha</taxon>
        <taxon>Sphaerularioidea</taxon>
        <taxon>Anguinidae</taxon>
        <taxon>Anguininae</taxon>
        <taxon>Ditylenchus</taxon>
    </lineage>
</organism>
<accession>A0A915EK38</accession>
<protein>
    <submittedName>
        <fullName evidence="2">Uncharacterized protein</fullName>
    </submittedName>
</protein>
<evidence type="ECO:0000313" key="1">
    <source>
        <dbReference type="Proteomes" id="UP000887574"/>
    </source>
</evidence>